<evidence type="ECO:0000259" key="5">
    <source>
        <dbReference type="Pfam" id="PF25021"/>
    </source>
</evidence>
<dbReference type="PROSITE" id="PS51125">
    <property type="entry name" value="NHL"/>
    <property type="match status" value="1"/>
</dbReference>
<dbReference type="InterPro" id="IPR036582">
    <property type="entry name" value="Mao_N_sf"/>
</dbReference>
<proteinExistence type="predicted"/>
<evidence type="ECO:0000313" key="6">
    <source>
        <dbReference type="EMBL" id="URN94964.1"/>
    </source>
</evidence>
<dbReference type="InterPro" id="IPR012854">
    <property type="entry name" value="Cu_amine_oxidase-like_N"/>
</dbReference>
<evidence type="ECO:0000259" key="4">
    <source>
        <dbReference type="Pfam" id="PF07833"/>
    </source>
</evidence>
<feature type="chain" id="PRO_5039935844" evidence="3">
    <location>
        <begin position="29"/>
        <end position="526"/>
    </location>
</feature>
<feature type="signal peptide" evidence="3">
    <location>
        <begin position="1"/>
        <end position="28"/>
    </location>
</feature>
<evidence type="ECO:0000256" key="3">
    <source>
        <dbReference type="SAM" id="SignalP"/>
    </source>
</evidence>
<dbReference type="PANTHER" id="PTHR46388:SF2">
    <property type="entry name" value="NHL REPEAT-CONTAINING PROTEIN 2"/>
    <property type="match status" value="1"/>
</dbReference>
<protein>
    <submittedName>
        <fullName evidence="6">Stalk domain-containing protein</fullName>
    </submittedName>
</protein>
<dbReference type="AlphaFoldDB" id="A0A9J6ZG04"/>
<dbReference type="EMBL" id="CP097899">
    <property type="protein sequence ID" value="URN94964.1"/>
    <property type="molecule type" value="Genomic_DNA"/>
</dbReference>
<dbReference type="Pfam" id="PF25021">
    <property type="entry name" value="TEN_NHL"/>
    <property type="match status" value="1"/>
</dbReference>
<keyword evidence="1" id="KW-0677">Repeat</keyword>
<organism evidence="6 7">
    <name type="scientific">Candidatus Pristimantibacillus lignocellulolyticus</name>
    <dbReference type="NCBI Taxonomy" id="2994561"/>
    <lineage>
        <taxon>Bacteria</taxon>
        <taxon>Bacillati</taxon>
        <taxon>Bacillota</taxon>
        <taxon>Bacilli</taxon>
        <taxon>Bacillales</taxon>
        <taxon>Paenibacillaceae</taxon>
        <taxon>Candidatus Pristimantibacillus</taxon>
    </lineage>
</organism>
<dbReference type="Proteomes" id="UP001056756">
    <property type="component" value="Chromosome"/>
</dbReference>
<dbReference type="Pfam" id="PF01436">
    <property type="entry name" value="NHL"/>
    <property type="match status" value="1"/>
</dbReference>
<feature type="domain" description="Teneurin NHL" evidence="5">
    <location>
        <begin position="171"/>
        <end position="390"/>
    </location>
</feature>
<sequence length="526" mass="56840">MKRQSLKKYIIITSVCAMAVAAPFIVQASSVLNSKKGLLEVRTMVGQSKSDFNDGSRSEASLFYPTSLLQQHDGSLLISDTKNHKIRVLANDYLTTLSGHIVDFDESSLPIGSFGDGAVDVALYQSPGGLALDAQGQIYIADTNNHSIRRISNEGVVTTIAGSWAPGDQDGVGSEAGFYYPSDVAVDSKGNIYVADTLNHLIRKIDKDGKVTTLNKASERVVEYVPGVLEFSGSFADGPLSKSMFNEPTGLAIDAKDNLYVSDKGNQRIRYIDFSNNTVSTVAGNGTYGSNELYVEGDYVDGAVSVARLSSPSGITITQSGVILVADTLNHVIRAIHNGNVTTVAGIGGEYGFADGVLSSAALNEPTDVIELDNGDIAIADSSNNRIRVVQSYVIPESVEQDGEIHIIVNDELLETDVAPIMQQNRTYVPLRAIVTKLGLQVNYLSATDQYEVIVNENLSYTFSATSNIMKIIDHGVSSELLMDSPAIVKENRVLMPVRFFAEQLGYNVEWDQANNNVVIRQLIFN</sequence>
<dbReference type="SUPFAM" id="SSF101898">
    <property type="entry name" value="NHL repeat"/>
    <property type="match status" value="1"/>
</dbReference>
<dbReference type="KEGG" id="plig:NAG76_01510"/>
<accession>A0A9J6ZG04</accession>
<dbReference type="Gene3D" id="2.120.10.30">
    <property type="entry name" value="TolB, C-terminal domain"/>
    <property type="match status" value="4"/>
</dbReference>
<feature type="domain" description="Copper amine oxidase-like N-terminal" evidence="4">
    <location>
        <begin position="409"/>
        <end position="520"/>
    </location>
</feature>
<name>A0A9J6ZG04_9BACL</name>
<feature type="repeat" description="NHL" evidence="2">
    <location>
        <begin position="173"/>
        <end position="208"/>
    </location>
</feature>
<keyword evidence="3" id="KW-0732">Signal</keyword>
<dbReference type="InterPro" id="IPR011042">
    <property type="entry name" value="6-blade_b-propeller_TolB-like"/>
</dbReference>
<dbReference type="SUPFAM" id="SSF55383">
    <property type="entry name" value="Copper amine oxidase, domain N"/>
    <property type="match status" value="2"/>
</dbReference>
<dbReference type="InterPro" id="IPR056822">
    <property type="entry name" value="TEN_NHL"/>
</dbReference>
<evidence type="ECO:0000256" key="1">
    <source>
        <dbReference type="ARBA" id="ARBA00022737"/>
    </source>
</evidence>
<evidence type="ECO:0000256" key="2">
    <source>
        <dbReference type="PROSITE-ProRule" id="PRU00504"/>
    </source>
</evidence>
<reference evidence="6" key="1">
    <citation type="submission" date="2022-05" db="EMBL/GenBank/DDBJ databases">
        <title>Novel bacterial taxa in a minimal lignocellulolytic consortium and its capacity to transform plastics disclosed by genome-resolved metagenomics.</title>
        <authorList>
            <person name="Rodriguez C.A.D."/>
            <person name="Diaz-Garcia L."/>
            <person name="Herrera K."/>
            <person name="Tarazona N.A."/>
            <person name="Sproer C."/>
            <person name="Overmann J."/>
            <person name="Jimenez D.J."/>
        </authorList>
    </citation>
    <scope>NUCLEOTIDE SEQUENCE</scope>
    <source>
        <strain evidence="6">MAG5</strain>
    </source>
</reference>
<evidence type="ECO:0000313" key="7">
    <source>
        <dbReference type="Proteomes" id="UP001056756"/>
    </source>
</evidence>
<dbReference type="PANTHER" id="PTHR46388">
    <property type="entry name" value="NHL REPEAT-CONTAINING PROTEIN 2"/>
    <property type="match status" value="1"/>
</dbReference>
<dbReference type="Pfam" id="PF07833">
    <property type="entry name" value="Cu_amine_oxidN1"/>
    <property type="match status" value="1"/>
</dbReference>
<dbReference type="Gene3D" id="3.30.457.10">
    <property type="entry name" value="Copper amine oxidase-like, N-terminal domain"/>
    <property type="match status" value="1"/>
</dbReference>
<dbReference type="InterPro" id="IPR001258">
    <property type="entry name" value="NHL_repeat"/>
</dbReference>
<gene>
    <name evidence="6" type="ORF">NAG76_01510</name>
</gene>